<dbReference type="EMBL" id="JACJST010000004">
    <property type="protein sequence ID" value="MBD2567584.1"/>
    <property type="molecule type" value="Genomic_DNA"/>
</dbReference>
<dbReference type="PROSITE" id="PS00105">
    <property type="entry name" value="AA_TRANSFER_CLASS_1"/>
    <property type="match status" value="1"/>
</dbReference>
<dbReference type="GO" id="GO:0048472">
    <property type="term" value="F:threonine-phosphate decarboxylase activity"/>
    <property type="evidence" value="ECO:0007669"/>
    <property type="project" value="UniProtKB-EC"/>
</dbReference>
<feature type="domain" description="Aminotransferase class I/classII large" evidence="10">
    <location>
        <begin position="24"/>
        <end position="369"/>
    </location>
</feature>
<reference evidence="11 12" key="1">
    <citation type="journal article" date="2020" name="ISME J.">
        <title>Comparative genomics reveals insights into cyanobacterial evolution and habitat adaptation.</title>
        <authorList>
            <person name="Chen M.Y."/>
            <person name="Teng W.K."/>
            <person name="Zhao L."/>
            <person name="Hu C.X."/>
            <person name="Zhou Y.K."/>
            <person name="Han B.P."/>
            <person name="Song L.R."/>
            <person name="Shu W.S."/>
        </authorList>
    </citation>
    <scope>NUCLEOTIDE SEQUENCE [LARGE SCALE GENOMIC DNA]</scope>
    <source>
        <strain evidence="11 12">FACHB-196</strain>
    </source>
</reference>
<evidence type="ECO:0000256" key="8">
    <source>
        <dbReference type="ARBA" id="ARBA00029996"/>
    </source>
</evidence>
<comment type="pathway">
    <text evidence="3">Cofactor biosynthesis; adenosylcobalamin biosynthesis.</text>
</comment>
<dbReference type="RefSeq" id="WP_190712650.1">
    <property type="nucleotide sequence ID" value="NZ_JACJST010000004.1"/>
</dbReference>
<dbReference type="Gene3D" id="3.90.1150.10">
    <property type="entry name" value="Aspartate Aminotransferase, domain 1"/>
    <property type="match status" value="1"/>
</dbReference>
<dbReference type="InterPro" id="IPR005860">
    <property type="entry name" value="CobD"/>
</dbReference>
<evidence type="ECO:0000256" key="2">
    <source>
        <dbReference type="ARBA" id="ARBA00003444"/>
    </source>
</evidence>
<keyword evidence="7 11" id="KW-0456">Lyase</keyword>
<comment type="function">
    <text evidence="2">Decarboxylates L-threonine-O-3-phosphate to yield (R)-1-amino-2-propanol O-2-phosphate, the precursor for the linkage between the nucleotide loop and the corrin ring in cobalamin.</text>
</comment>
<evidence type="ECO:0000256" key="7">
    <source>
        <dbReference type="ARBA" id="ARBA00023239"/>
    </source>
</evidence>
<dbReference type="InterPro" id="IPR004838">
    <property type="entry name" value="NHTrfase_class1_PyrdxlP-BS"/>
</dbReference>
<evidence type="ECO:0000256" key="4">
    <source>
        <dbReference type="ARBA" id="ARBA00012285"/>
    </source>
</evidence>
<dbReference type="InterPro" id="IPR015422">
    <property type="entry name" value="PyrdxlP-dep_Trfase_small"/>
</dbReference>
<organism evidence="11 12">
    <name type="scientific">Anabaena lutea FACHB-196</name>
    <dbReference type="NCBI Taxonomy" id="2692881"/>
    <lineage>
        <taxon>Bacteria</taxon>
        <taxon>Bacillati</taxon>
        <taxon>Cyanobacteriota</taxon>
        <taxon>Cyanophyceae</taxon>
        <taxon>Nostocales</taxon>
        <taxon>Nostocaceae</taxon>
        <taxon>Anabaena</taxon>
    </lineage>
</organism>
<dbReference type="CDD" id="cd00609">
    <property type="entry name" value="AAT_like"/>
    <property type="match status" value="1"/>
</dbReference>
<keyword evidence="12" id="KW-1185">Reference proteome</keyword>
<dbReference type="EC" id="4.1.1.81" evidence="4"/>
<name>A0ABR8FCT1_9NOST</name>
<comment type="catalytic activity">
    <reaction evidence="9">
        <text>O-phospho-L-threonine + H(+) = (R)-1-aminopropan-2-yl phosphate + CO2</text>
        <dbReference type="Rhea" id="RHEA:11492"/>
        <dbReference type="ChEBI" id="CHEBI:15378"/>
        <dbReference type="ChEBI" id="CHEBI:16526"/>
        <dbReference type="ChEBI" id="CHEBI:58563"/>
        <dbReference type="ChEBI" id="CHEBI:58675"/>
        <dbReference type="EC" id="4.1.1.81"/>
    </reaction>
</comment>
<evidence type="ECO:0000313" key="12">
    <source>
        <dbReference type="Proteomes" id="UP000640531"/>
    </source>
</evidence>
<dbReference type="InterPro" id="IPR015424">
    <property type="entry name" value="PyrdxlP-dep_Trfase"/>
</dbReference>
<dbReference type="PANTHER" id="PTHR42885:SF1">
    <property type="entry name" value="THREONINE-PHOSPHATE DECARBOXYLASE"/>
    <property type="match status" value="1"/>
</dbReference>
<sequence>MQQQAHGGNLAWAAALAGCPPDAIVDFSASISPLGPPNSVIAAIVSQLGNLRHYPDPDYSELKLALGHFHQIASEWILPGNGSAELLTLLGRELAQLSATMLITPAFGDYYRTLAAYNAKVLEFPVDLKTDNRELEGYSPHLPISPSPHLPISPSPHLPISPPPNCGLLLNNPHNPTGKLFTRDSILPYLEEFALVVVDEAFMDFLPPDEEQSLIGLVQEHENLVILRSLTKFYSLPGLRLGYAIAHPHRLAKWQSWRDPWPVNTLAAAAAIAALQDTEFQEHTWKWLPPARNQLFQGIASIPGLQPLEGAANYLLVESQQSTSQLQSQLLQQYQILIRDCLSFKELGDRFFRVAVRSQSDNQRLLTALKSVLSAES</sequence>
<evidence type="ECO:0000256" key="3">
    <source>
        <dbReference type="ARBA" id="ARBA00004953"/>
    </source>
</evidence>
<dbReference type="SUPFAM" id="SSF53383">
    <property type="entry name" value="PLP-dependent transferases"/>
    <property type="match status" value="1"/>
</dbReference>
<evidence type="ECO:0000256" key="6">
    <source>
        <dbReference type="ARBA" id="ARBA00022898"/>
    </source>
</evidence>
<dbReference type="PANTHER" id="PTHR42885">
    <property type="entry name" value="HISTIDINOL-PHOSPHATE AMINOTRANSFERASE-RELATED"/>
    <property type="match status" value="1"/>
</dbReference>
<evidence type="ECO:0000256" key="9">
    <source>
        <dbReference type="ARBA" id="ARBA00048531"/>
    </source>
</evidence>
<dbReference type="Gene3D" id="3.40.640.10">
    <property type="entry name" value="Type I PLP-dependent aspartate aminotransferase-like (Major domain)"/>
    <property type="match status" value="1"/>
</dbReference>
<keyword evidence="5" id="KW-0169">Cobalamin biosynthesis</keyword>
<evidence type="ECO:0000256" key="5">
    <source>
        <dbReference type="ARBA" id="ARBA00022573"/>
    </source>
</evidence>
<dbReference type="Pfam" id="PF00155">
    <property type="entry name" value="Aminotran_1_2"/>
    <property type="match status" value="1"/>
</dbReference>
<evidence type="ECO:0000313" key="11">
    <source>
        <dbReference type="EMBL" id="MBD2567584.1"/>
    </source>
</evidence>
<keyword evidence="6" id="KW-0663">Pyridoxal phosphate</keyword>
<protein>
    <recommendedName>
        <fullName evidence="4">threonine-phosphate decarboxylase</fullName>
        <ecNumber evidence="4">4.1.1.81</ecNumber>
    </recommendedName>
    <alternativeName>
        <fullName evidence="8">L-threonine-O-3-phosphate decarboxylase</fullName>
    </alternativeName>
</protein>
<dbReference type="InterPro" id="IPR015421">
    <property type="entry name" value="PyrdxlP-dep_Trfase_major"/>
</dbReference>
<comment type="cofactor">
    <cofactor evidence="1">
        <name>pyridoxal 5'-phosphate</name>
        <dbReference type="ChEBI" id="CHEBI:597326"/>
    </cofactor>
</comment>
<dbReference type="Proteomes" id="UP000640531">
    <property type="component" value="Unassembled WGS sequence"/>
</dbReference>
<evidence type="ECO:0000256" key="1">
    <source>
        <dbReference type="ARBA" id="ARBA00001933"/>
    </source>
</evidence>
<dbReference type="NCBIfam" id="TIGR01140">
    <property type="entry name" value="L_thr_O3P_dcar"/>
    <property type="match status" value="1"/>
</dbReference>
<gene>
    <name evidence="11" type="ORF">H6G59_06625</name>
</gene>
<accession>A0ABR8FCT1</accession>
<comment type="caution">
    <text evidence="11">The sequence shown here is derived from an EMBL/GenBank/DDBJ whole genome shotgun (WGS) entry which is preliminary data.</text>
</comment>
<dbReference type="InterPro" id="IPR004839">
    <property type="entry name" value="Aminotransferase_I/II_large"/>
</dbReference>
<evidence type="ECO:0000259" key="10">
    <source>
        <dbReference type="Pfam" id="PF00155"/>
    </source>
</evidence>
<proteinExistence type="predicted"/>